<dbReference type="GO" id="GO:0016740">
    <property type="term" value="F:transferase activity"/>
    <property type="evidence" value="ECO:0007669"/>
    <property type="project" value="UniProtKB-KW"/>
</dbReference>
<comment type="similarity">
    <text evidence="1 3">Belongs to the gamma-glutamylcyclotransferase family.</text>
</comment>
<dbReference type="AlphaFoldDB" id="A0A4Q0VN69"/>
<dbReference type="Gene3D" id="3.10.490.10">
    <property type="entry name" value="Gamma-glutamyl cyclotransferase-like"/>
    <property type="match status" value="2"/>
</dbReference>
<proteinExistence type="inferred from homology"/>
<comment type="caution">
    <text evidence="5">The sequence shown here is derived from an EMBL/GenBank/DDBJ whole genome shotgun (WGS) entry which is preliminary data.</text>
</comment>
<name>A0A4Q0VN69_9BACI</name>
<evidence type="ECO:0000256" key="2">
    <source>
        <dbReference type="PIRSR" id="PIRSR639126-1"/>
    </source>
</evidence>
<keyword evidence="6" id="KW-1185">Reference proteome</keyword>
<reference evidence="5 6" key="1">
    <citation type="journal article" date="2019" name="Int. J. Syst. Evol. Microbiol.">
        <title>Anaerobacillus alkaliphilus sp. nov., a novel alkaliphilic and moderately halophilic bacterium.</title>
        <authorList>
            <person name="Borsodi A.K."/>
            <person name="Aszalos J.M."/>
            <person name="Bihari P."/>
            <person name="Nagy I."/>
            <person name="Schumann P."/>
            <person name="Sproer C."/>
            <person name="Kovacs A.L."/>
            <person name="Boka K."/>
            <person name="Dobosy P."/>
            <person name="Ovari M."/>
            <person name="Szili-Kovacs T."/>
            <person name="Toth E."/>
        </authorList>
    </citation>
    <scope>NUCLEOTIDE SEQUENCE [LARGE SCALE GENOMIC DNA]</scope>
    <source>
        <strain evidence="5 6">B16-10</strain>
    </source>
</reference>
<dbReference type="PANTHER" id="PTHR12510:SF4">
    <property type="entry name" value="GAMMA-GLUTAMYLAMINECYCLOTRANSFERASE"/>
    <property type="match status" value="1"/>
</dbReference>
<dbReference type="SUPFAM" id="SSF110857">
    <property type="entry name" value="Gamma-glutamyl cyclotransferase-like"/>
    <property type="match status" value="2"/>
</dbReference>
<dbReference type="EMBL" id="QOUX01000046">
    <property type="protein sequence ID" value="RXI97743.1"/>
    <property type="molecule type" value="Genomic_DNA"/>
</dbReference>
<dbReference type="InterPro" id="IPR013024">
    <property type="entry name" value="GGCT-like"/>
</dbReference>
<dbReference type="InterPro" id="IPR009288">
    <property type="entry name" value="AIG2-like_dom"/>
</dbReference>
<evidence type="ECO:0000256" key="3">
    <source>
        <dbReference type="RuleBase" id="RU367036"/>
    </source>
</evidence>
<dbReference type="Pfam" id="PF06094">
    <property type="entry name" value="GGACT"/>
    <property type="match status" value="1"/>
</dbReference>
<evidence type="ECO:0000256" key="1">
    <source>
        <dbReference type="ARBA" id="ARBA00008861"/>
    </source>
</evidence>
<dbReference type="InterPro" id="IPR036568">
    <property type="entry name" value="GGCT-like_sf"/>
</dbReference>
<accession>A0A4Q0VN69</accession>
<evidence type="ECO:0000259" key="4">
    <source>
        <dbReference type="Pfam" id="PF06094"/>
    </source>
</evidence>
<dbReference type="CDD" id="cd06661">
    <property type="entry name" value="GGCT_like"/>
    <property type="match status" value="2"/>
</dbReference>
<dbReference type="Pfam" id="PF13772">
    <property type="entry name" value="AIG2_2"/>
    <property type="match status" value="1"/>
</dbReference>
<dbReference type="PANTHER" id="PTHR12510">
    <property type="entry name" value="TROPONIN C-AKIN-1 PROTEIN"/>
    <property type="match status" value="1"/>
</dbReference>
<organism evidence="5 6">
    <name type="scientific">Anaerobacillus alkaliphilus</name>
    <dbReference type="NCBI Taxonomy" id="1548597"/>
    <lineage>
        <taxon>Bacteria</taxon>
        <taxon>Bacillati</taxon>
        <taxon>Bacillota</taxon>
        <taxon>Bacilli</taxon>
        <taxon>Bacillales</taxon>
        <taxon>Bacillaceae</taxon>
        <taxon>Anaerobacillus</taxon>
    </lineage>
</organism>
<dbReference type="GO" id="GO:0061929">
    <property type="term" value="F:gamma-glutamylaminecyclotransferase activity"/>
    <property type="evidence" value="ECO:0007669"/>
    <property type="project" value="InterPro"/>
</dbReference>
<feature type="domain" description="Gamma-glutamylcyclotransferase AIG2-like" evidence="4">
    <location>
        <begin position="6"/>
        <end position="124"/>
    </location>
</feature>
<dbReference type="Proteomes" id="UP000290649">
    <property type="component" value="Unassembled WGS sequence"/>
</dbReference>
<protein>
    <recommendedName>
        <fullName evidence="3">Gamma-glutamylcyclotransferase family protein</fullName>
    </recommendedName>
</protein>
<gene>
    <name evidence="5" type="ORF">DS745_15345</name>
</gene>
<dbReference type="OrthoDB" id="8538589at2"/>
<feature type="active site" description="Proton acceptor" evidence="2">
    <location>
        <position position="75"/>
    </location>
</feature>
<sequence>MKKHRVFVYGTLRQHEVNHSLLKQAMCLARQAWTNGILYDTTYGYPAMVTDKEERVYGEVYEISEDQLRRLDELEGYTGNPKEDLYDRVIQTIHTDHGRFDAYVYIFDDTKAAHLNRIDFGDWKCHQYIQQDQHLYFAYGSCMDDERFRKANVDHLFTRIRGCGIAKNYRLAYARRSNDGSRADMVEAEQWVEGKVYEITKDALDYLFFREGVYSGIYRPAFLDVEIAGKKHENVLTFLVIDKVEELAPPEHYALEILRGSKDFVSDEYYQKLVNDLKEKFNLKIK</sequence>
<evidence type="ECO:0000313" key="5">
    <source>
        <dbReference type="EMBL" id="RXI97743.1"/>
    </source>
</evidence>
<dbReference type="GO" id="GO:0005829">
    <property type="term" value="C:cytosol"/>
    <property type="evidence" value="ECO:0007669"/>
    <property type="project" value="TreeGrafter"/>
</dbReference>
<dbReference type="RefSeq" id="WP_129079108.1">
    <property type="nucleotide sequence ID" value="NZ_QOUX01000046.1"/>
</dbReference>
<keyword evidence="5" id="KW-0808">Transferase</keyword>
<evidence type="ECO:0000313" key="6">
    <source>
        <dbReference type="Proteomes" id="UP000290649"/>
    </source>
</evidence>
<dbReference type="InterPro" id="IPR039126">
    <property type="entry name" value="GGACT"/>
</dbReference>